<accession>A0ABV1A1S2</accession>
<reference evidence="1 2" key="1">
    <citation type="submission" date="2021-06" db="EMBL/GenBank/DDBJ databases">
        <authorList>
            <person name="Palmer J.M."/>
        </authorList>
    </citation>
    <scope>NUCLEOTIDE SEQUENCE [LARGE SCALE GENOMIC DNA]</scope>
    <source>
        <strain evidence="1 2">AS_MEX2019</strain>
        <tissue evidence="1">Muscle</tissue>
    </source>
</reference>
<keyword evidence="2" id="KW-1185">Reference proteome</keyword>
<comment type="caution">
    <text evidence="1">The sequence shown here is derived from an EMBL/GenBank/DDBJ whole genome shotgun (WGS) entry which is preliminary data.</text>
</comment>
<dbReference type="Proteomes" id="UP001469553">
    <property type="component" value="Unassembled WGS sequence"/>
</dbReference>
<dbReference type="EMBL" id="JAHRIP010079174">
    <property type="protein sequence ID" value="MEQ2312488.1"/>
    <property type="molecule type" value="Genomic_DNA"/>
</dbReference>
<protein>
    <submittedName>
        <fullName evidence="1">Uncharacterized protein</fullName>
    </submittedName>
</protein>
<gene>
    <name evidence="1" type="ORF">AMECASPLE_031543</name>
</gene>
<name>A0ABV1A1S2_9TELE</name>
<organism evidence="1 2">
    <name type="scientific">Ameca splendens</name>
    <dbReference type="NCBI Taxonomy" id="208324"/>
    <lineage>
        <taxon>Eukaryota</taxon>
        <taxon>Metazoa</taxon>
        <taxon>Chordata</taxon>
        <taxon>Craniata</taxon>
        <taxon>Vertebrata</taxon>
        <taxon>Euteleostomi</taxon>
        <taxon>Actinopterygii</taxon>
        <taxon>Neopterygii</taxon>
        <taxon>Teleostei</taxon>
        <taxon>Neoteleostei</taxon>
        <taxon>Acanthomorphata</taxon>
        <taxon>Ovalentaria</taxon>
        <taxon>Atherinomorphae</taxon>
        <taxon>Cyprinodontiformes</taxon>
        <taxon>Goodeidae</taxon>
        <taxon>Ameca</taxon>
    </lineage>
</organism>
<evidence type="ECO:0000313" key="2">
    <source>
        <dbReference type="Proteomes" id="UP001469553"/>
    </source>
</evidence>
<evidence type="ECO:0000313" key="1">
    <source>
        <dbReference type="EMBL" id="MEQ2312488.1"/>
    </source>
</evidence>
<sequence>MDAEQKPEKREEKEEVKTISSFNYDGQQWSVVESVISSAIICWGSSIRARDLKKLNKLIKKAGSVLGTPLEPL</sequence>
<proteinExistence type="predicted"/>